<evidence type="ECO:0000313" key="2">
    <source>
        <dbReference type="Proteomes" id="UP000029843"/>
    </source>
</evidence>
<comment type="caution">
    <text evidence="1">The sequence shown here is derived from an EMBL/GenBank/DDBJ whole genome shotgun (WGS) entry which is preliminary data.</text>
</comment>
<dbReference type="CDD" id="cd07821">
    <property type="entry name" value="PYR_PYL_RCAR_like"/>
    <property type="match status" value="1"/>
</dbReference>
<dbReference type="PATRIC" id="fig|28229.4.peg.727"/>
<dbReference type="AlphaFoldDB" id="A0A099KY03"/>
<name>A0A099KY03_COLPS</name>
<proteinExistence type="predicted"/>
<dbReference type="Proteomes" id="UP000029843">
    <property type="component" value="Unassembled WGS sequence"/>
</dbReference>
<reference evidence="1 2" key="1">
    <citation type="submission" date="2014-08" db="EMBL/GenBank/DDBJ databases">
        <title>Genomic and Phenotypic Diversity of Colwellia psychrerythraea strains from Disparate Marine Basins.</title>
        <authorList>
            <person name="Techtmann S.M."/>
            <person name="Stelling S.C."/>
            <person name="Utturkar S.M."/>
            <person name="Alshibli N."/>
            <person name="Harris A."/>
            <person name="Brown S.D."/>
            <person name="Hazen T.C."/>
        </authorList>
    </citation>
    <scope>NUCLEOTIDE SEQUENCE [LARGE SCALE GENOMIC DNA]</scope>
    <source>
        <strain evidence="1 2">ND2E</strain>
    </source>
</reference>
<dbReference type="InterPro" id="IPR023393">
    <property type="entry name" value="START-like_dom_sf"/>
</dbReference>
<accession>A0A099KY03</accession>
<gene>
    <name evidence="1" type="ORF">ND2E_1717</name>
</gene>
<organism evidence="1 2">
    <name type="scientific">Colwellia psychrerythraea</name>
    <name type="common">Vibrio psychroerythus</name>
    <dbReference type="NCBI Taxonomy" id="28229"/>
    <lineage>
        <taxon>Bacteria</taxon>
        <taxon>Pseudomonadati</taxon>
        <taxon>Pseudomonadota</taxon>
        <taxon>Gammaproteobacteria</taxon>
        <taxon>Alteromonadales</taxon>
        <taxon>Colwelliaceae</taxon>
        <taxon>Colwellia</taxon>
    </lineage>
</organism>
<dbReference type="Gene3D" id="3.30.530.20">
    <property type="match status" value="1"/>
</dbReference>
<protein>
    <submittedName>
        <fullName evidence="1">Polyketide cyclase/dehydrase</fullName>
    </submittedName>
</protein>
<dbReference type="Pfam" id="PF10604">
    <property type="entry name" value="Polyketide_cyc2"/>
    <property type="match status" value="1"/>
</dbReference>
<dbReference type="SUPFAM" id="SSF55961">
    <property type="entry name" value="Bet v1-like"/>
    <property type="match status" value="1"/>
</dbReference>
<dbReference type="PANTHER" id="PTHR39332:SF7">
    <property type="entry name" value="SRPBCC FAMILY PROTEIN"/>
    <property type="match status" value="1"/>
</dbReference>
<dbReference type="InterPro" id="IPR019587">
    <property type="entry name" value="Polyketide_cyclase/dehydratase"/>
</dbReference>
<sequence>MPIYLYFSVNWQFYYDDINLIIHFMLLDLGAIMGRCYNNIVIDASIEAVWQQIANFHDMSWAKGVITSLDKVGTTSGTEVGAKRILNGVIHETLVSVDTSNYTFTYSIDDGPGAIAKSAVDNYLGMVNLSESSTGVLVEWSSSFTSDNENAVTEFCDPIYMALLGALKNSLDTA</sequence>
<dbReference type="PANTHER" id="PTHR39332">
    <property type="entry name" value="BLL4707 PROTEIN"/>
    <property type="match status" value="1"/>
</dbReference>
<dbReference type="EMBL" id="JQED01000005">
    <property type="protein sequence ID" value="KGJ94528.1"/>
    <property type="molecule type" value="Genomic_DNA"/>
</dbReference>
<evidence type="ECO:0000313" key="1">
    <source>
        <dbReference type="EMBL" id="KGJ94528.1"/>
    </source>
</evidence>